<keyword evidence="2" id="KW-0472">Membrane</keyword>
<feature type="transmembrane region" description="Helical" evidence="2">
    <location>
        <begin position="28"/>
        <end position="52"/>
    </location>
</feature>
<name>A0A9W6SFX5_9ACTN</name>
<proteinExistence type="predicted"/>
<dbReference type="Proteomes" id="UP001165079">
    <property type="component" value="Unassembled WGS sequence"/>
</dbReference>
<feature type="chain" id="PRO_5040835622" evidence="3">
    <location>
        <begin position="19"/>
        <end position="191"/>
    </location>
</feature>
<feature type="region of interest" description="Disordered" evidence="1">
    <location>
        <begin position="167"/>
        <end position="191"/>
    </location>
</feature>
<organism evidence="4 5">
    <name type="scientific">Actinorhabdospora filicis</name>
    <dbReference type="NCBI Taxonomy" id="1785913"/>
    <lineage>
        <taxon>Bacteria</taxon>
        <taxon>Bacillati</taxon>
        <taxon>Actinomycetota</taxon>
        <taxon>Actinomycetes</taxon>
        <taxon>Micromonosporales</taxon>
        <taxon>Micromonosporaceae</taxon>
        <taxon>Actinorhabdospora</taxon>
    </lineage>
</organism>
<keyword evidence="3" id="KW-0732">Signal</keyword>
<sequence length="191" mass="20443">MRSAVPIISGLVCSGALAASVMRSVPEAVTQLAATGTFLGATVLTIIPLFAFERAHTPRPLMEIAARMAATMGELSRELHRPTADVDPVHRPDRQLRYPAGAFDAARRQDIPAVGEQSSRSARIYAGAARDVRDLADAMLLHDEAARLNALTELRRMADVLATGSIGGLAEPGEAVTENAKDGRPRRWARP</sequence>
<gene>
    <name evidence="4" type="ORF">Afil01_12310</name>
</gene>
<reference evidence="4" key="1">
    <citation type="submission" date="2023-03" db="EMBL/GenBank/DDBJ databases">
        <title>Actinorhabdospora filicis NBRC 111898.</title>
        <authorList>
            <person name="Ichikawa N."/>
            <person name="Sato H."/>
            <person name="Tonouchi N."/>
        </authorList>
    </citation>
    <scope>NUCLEOTIDE SEQUENCE</scope>
    <source>
        <strain evidence="4">NBRC 111898</strain>
    </source>
</reference>
<evidence type="ECO:0000256" key="2">
    <source>
        <dbReference type="SAM" id="Phobius"/>
    </source>
</evidence>
<dbReference type="AlphaFoldDB" id="A0A9W6SFX5"/>
<evidence type="ECO:0000313" key="5">
    <source>
        <dbReference type="Proteomes" id="UP001165079"/>
    </source>
</evidence>
<dbReference type="RefSeq" id="WP_285661603.1">
    <property type="nucleotide sequence ID" value="NZ_BSTX01000001.1"/>
</dbReference>
<feature type="signal peptide" evidence="3">
    <location>
        <begin position="1"/>
        <end position="18"/>
    </location>
</feature>
<keyword evidence="2" id="KW-0812">Transmembrane</keyword>
<keyword evidence="2" id="KW-1133">Transmembrane helix</keyword>
<evidence type="ECO:0000256" key="3">
    <source>
        <dbReference type="SAM" id="SignalP"/>
    </source>
</evidence>
<evidence type="ECO:0000256" key="1">
    <source>
        <dbReference type="SAM" id="MobiDB-lite"/>
    </source>
</evidence>
<keyword evidence="5" id="KW-1185">Reference proteome</keyword>
<protein>
    <submittedName>
        <fullName evidence="4">Uncharacterized protein</fullName>
    </submittedName>
</protein>
<comment type="caution">
    <text evidence="4">The sequence shown here is derived from an EMBL/GenBank/DDBJ whole genome shotgun (WGS) entry which is preliminary data.</text>
</comment>
<evidence type="ECO:0000313" key="4">
    <source>
        <dbReference type="EMBL" id="GLZ76424.1"/>
    </source>
</evidence>
<dbReference type="EMBL" id="BSTX01000001">
    <property type="protein sequence ID" value="GLZ76424.1"/>
    <property type="molecule type" value="Genomic_DNA"/>
</dbReference>
<accession>A0A9W6SFX5</accession>